<keyword evidence="4" id="KW-1185">Reference proteome</keyword>
<sequence length="367" mass="39106">MKAPGWAAAIASVPLMLCTAGLLVAASDDTVDVGCATTAASGQVNIRNHVGAVGNWSSTAVDNATIIVTVGQQKRVPARGWVIAVATAMTESRLVNSSKVTDHDSVGLFQQRPSQGWGTPAQLIDPVYTAGKFYDALVKVKNWDNLPLTVAAQRVQRSAFPDRYAAFESDATLLVQRSAAGSKMALPSSIVQCADPCPSTTANDTGTGGRSASAATDCSNLALGAADPVRRNADGSWPTERCSIRPDPTTGDGCVTPRLHHLVQQATAAGFPRPGCYRPSDHGEHPKGRACDFMMTPGEKATDAQKARGDRMAAWAVSNANRLGIMYVIWFRRIWTNDGRGWHAYDNKYGGNTSNGWHTNHVHISVY</sequence>
<gene>
    <name evidence="3" type="ORF">ACTOB_003670</name>
</gene>
<dbReference type="Proteomes" id="UP001240150">
    <property type="component" value="Chromosome"/>
</dbReference>
<organism evidence="3 4">
    <name type="scientific">Actinoplanes oblitus</name>
    <dbReference type="NCBI Taxonomy" id="3040509"/>
    <lineage>
        <taxon>Bacteria</taxon>
        <taxon>Bacillati</taxon>
        <taxon>Actinomycetota</taxon>
        <taxon>Actinomycetes</taxon>
        <taxon>Micromonosporales</taxon>
        <taxon>Micromonosporaceae</taxon>
        <taxon>Actinoplanes</taxon>
    </lineage>
</organism>
<evidence type="ECO:0000313" key="3">
    <source>
        <dbReference type="EMBL" id="WIM99996.1"/>
    </source>
</evidence>
<dbReference type="EMBL" id="CP126980">
    <property type="protein sequence ID" value="WIM99996.1"/>
    <property type="molecule type" value="Genomic_DNA"/>
</dbReference>
<accession>A0ABY8WQ43</accession>
<feature type="domain" description="ARB-07466-like C-terminal" evidence="2">
    <location>
        <begin position="252"/>
        <end position="355"/>
    </location>
</feature>
<reference evidence="3 4" key="1">
    <citation type="submission" date="2023-06" db="EMBL/GenBank/DDBJ databases">
        <authorList>
            <person name="Yushchuk O."/>
            <person name="Binda E."/>
            <person name="Ruckert-Reed C."/>
            <person name="Fedorenko V."/>
            <person name="Kalinowski J."/>
            <person name="Marinelli F."/>
        </authorList>
    </citation>
    <scope>NUCLEOTIDE SEQUENCE [LARGE SCALE GENOMIC DNA]</scope>
    <source>
        <strain evidence="3 4">NRRL 3884</strain>
    </source>
</reference>
<feature type="chain" id="PRO_5046566334" description="ARB-07466-like C-terminal domain-containing protein" evidence="1">
    <location>
        <begin position="26"/>
        <end position="367"/>
    </location>
</feature>
<dbReference type="RefSeq" id="WP_284921455.1">
    <property type="nucleotide sequence ID" value="NZ_CP126980.1"/>
</dbReference>
<proteinExistence type="predicted"/>
<name>A0ABY8WQ43_9ACTN</name>
<protein>
    <recommendedName>
        <fullName evidence="2">ARB-07466-like C-terminal domain-containing protein</fullName>
    </recommendedName>
</protein>
<evidence type="ECO:0000256" key="1">
    <source>
        <dbReference type="SAM" id="SignalP"/>
    </source>
</evidence>
<keyword evidence="1" id="KW-0732">Signal</keyword>
<dbReference type="Pfam" id="PF26571">
    <property type="entry name" value="VldE"/>
    <property type="match status" value="1"/>
</dbReference>
<evidence type="ECO:0000313" key="4">
    <source>
        <dbReference type="Proteomes" id="UP001240150"/>
    </source>
</evidence>
<evidence type="ECO:0000259" key="2">
    <source>
        <dbReference type="Pfam" id="PF26571"/>
    </source>
</evidence>
<feature type="signal peptide" evidence="1">
    <location>
        <begin position="1"/>
        <end position="25"/>
    </location>
</feature>
<dbReference type="InterPro" id="IPR058593">
    <property type="entry name" value="ARB_07466-like_C"/>
</dbReference>